<gene>
    <name evidence="1" type="ORF">OESDEN_00424</name>
</gene>
<accession>A0A0B1TVZ0</accession>
<protein>
    <recommendedName>
        <fullName evidence="3">Laminin G domain-containing protein</fullName>
    </recommendedName>
</protein>
<dbReference type="OrthoDB" id="5836593at2759"/>
<dbReference type="EMBL" id="KN549213">
    <property type="protein sequence ID" value="KHJ99590.1"/>
    <property type="molecule type" value="Genomic_DNA"/>
</dbReference>
<sequence length="90" mass="9865">MNILIGEKIMEIIIDEERNELAIDNMSSEARTLLLNLPLNIAGVSAPVAEKLSMTSLIGCYKDLRVGGQARYFESALKSNKVAVDACPFH</sequence>
<keyword evidence="2" id="KW-1185">Reference proteome</keyword>
<name>A0A0B1TVZ0_OESDE</name>
<reference evidence="1 2" key="1">
    <citation type="submission" date="2014-03" db="EMBL/GenBank/DDBJ databases">
        <title>Draft genome of the hookworm Oesophagostomum dentatum.</title>
        <authorList>
            <person name="Mitreva M."/>
        </authorList>
    </citation>
    <scope>NUCLEOTIDE SEQUENCE [LARGE SCALE GENOMIC DNA]</scope>
    <source>
        <strain evidence="1 2">OD-Hann</strain>
    </source>
</reference>
<dbReference type="Proteomes" id="UP000053660">
    <property type="component" value="Unassembled WGS sequence"/>
</dbReference>
<organism evidence="1 2">
    <name type="scientific">Oesophagostomum dentatum</name>
    <name type="common">Nodular worm</name>
    <dbReference type="NCBI Taxonomy" id="61180"/>
    <lineage>
        <taxon>Eukaryota</taxon>
        <taxon>Metazoa</taxon>
        <taxon>Ecdysozoa</taxon>
        <taxon>Nematoda</taxon>
        <taxon>Chromadorea</taxon>
        <taxon>Rhabditida</taxon>
        <taxon>Rhabditina</taxon>
        <taxon>Rhabditomorpha</taxon>
        <taxon>Strongyloidea</taxon>
        <taxon>Strongylidae</taxon>
        <taxon>Oesophagostomum</taxon>
    </lineage>
</organism>
<evidence type="ECO:0008006" key="3">
    <source>
        <dbReference type="Google" id="ProtNLM"/>
    </source>
</evidence>
<dbReference type="AlphaFoldDB" id="A0A0B1TVZ0"/>
<evidence type="ECO:0000313" key="1">
    <source>
        <dbReference type="EMBL" id="KHJ99590.1"/>
    </source>
</evidence>
<proteinExistence type="predicted"/>
<evidence type="ECO:0000313" key="2">
    <source>
        <dbReference type="Proteomes" id="UP000053660"/>
    </source>
</evidence>